<dbReference type="InterPro" id="IPR002071">
    <property type="entry name" value="Thermonucl_AS"/>
</dbReference>
<evidence type="ECO:0000313" key="8">
    <source>
        <dbReference type="Proteomes" id="UP000070544"/>
    </source>
</evidence>
<dbReference type="PROSITE" id="PS01284">
    <property type="entry name" value="TNASE_2"/>
    <property type="match status" value="1"/>
</dbReference>
<dbReference type="GO" id="GO:0005739">
    <property type="term" value="C:mitochondrion"/>
    <property type="evidence" value="ECO:0007669"/>
    <property type="project" value="TreeGrafter"/>
</dbReference>
<evidence type="ECO:0000256" key="1">
    <source>
        <dbReference type="ARBA" id="ARBA00005435"/>
    </source>
</evidence>
<dbReference type="SUPFAM" id="SSF50199">
    <property type="entry name" value="Staphylococcal nuclease"/>
    <property type="match status" value="1"/>
</dbReference>
<accession>A0A139A846</accession>
<evidence type="ECO:0000256" key="5">
    <source>
        <dbReference type="ARBA" id="ARBA00022837"/>
    </source>
</evidence>
<keyword evidence="4" id="KW-0378">Hydrolase</keyword>
<evidence type="ECO:0000313" key="7">
    <source>
        <dbReference type="EMBL" id="KXS12976.1"/>
    </source>
</evidence>
<dbReference type="Gene3D" id="2.40.50.90">
    <property type="match status" value="1"/>
</dbReference>
<dbReference type="AlphaFoldDB" id="A0A139A846"/>
<gene>
    <name evidence="7" type="ORF">M427DRAFT_136921</name>
</gene>
<dbReference type="STRING" id="1344416.A0A139A846"/>
<dbReference type="InterPro" id="IPR035437">
    <property type="entry name" value="SNase_OB-fold_sf"/>
</dbReference>
<dbReference type="GO" id="GO:0016787">
    <property type="term" value="F:hydrolase activity"/>
    <property type="evidence" value="ECO:0007669"/>
    <property type="project" value="UniProtKB-KW"/>
</dbReference>
<evidence type="ECO:0000256" key="4">
    <source>
        <dbReference type="ARBA" id="ARBA00022801"/>
    </source>
</evidence>
<dbReference type="SMART" id="SM00318">
    <property type="entry name" value="SNc"/>
    <property type="match status" value="1"/>
</dbReference>
<dbReference type="GO" id="GO:0003676">
    <property type="term" value="F:nucleic acid binding"/>
    <property type="evidence" value="ECO:0007669"/>
    <property type="project" value="InterPro"/>
</dbReference>
<reference evidence="7 8" key="1">
    <citation type="journal article" date="2015" name="Genome Biol. Evol.">
        <title>Phylogenomic analyses indicate that early fungi evolved digesting cell walls of algal ancestors of land plants.</title>
        <authorList>
            <person name="Chang Y."/>
            <person name="Wang S."/>
            <person name="Sekimoto S."/>
            <person name="Aerts A.L."/>
            <person name="Choi C."/>
            <person name="Clum A."/>
            <person name="LaButti K.M."/>
            <person name="Lindquist E.A."/>
            <person name="Yee Ngan C."/>
            <person name="Ohm R.A."/>
            <person name="Salamov A.A."/>
            <person name="Grigoriev I.V."/>
            <person name="Spatafora J.W."/>
            <person name="Berbee M.L."/>
        </authorList>
    </citation>
    <scope>NUCLEOTIDE SEQUENCE [LARGE SCALE GENOMIC DNA]</scope>
    <source>
        <strain evidence="7 8">JEL478</strain>
    </source>
</reference>
<dbReference type="OMA" id="PWLANGD"/>
<evidence type="ECO:0000259" key="6">
    <source>
        <dbReference type="PROSITE" id="PS50830"/>
    </source>
</evidence>
<dbReference type="InterPro" id="IPR016071">
    <property type="entry name" value="Staphylococal_nuclease_OB-fold"/>
</dbReference>
<keyword evidence="8" id="KW-1185">Reference proteome</keyword>
<proteinExistence type="inferred from homology"/>
<dbReference type="PROSITE" id="PS50830">
    <property type="entry name" value="TNASE_3"/>
    <property type="match status" value="1"/>
</dbReference>
<feature type="domain" description="TNase-like" evidence="6">
    <location>
        <begin position="35"/>
        <end position="188"/>
    </location>
</feature>
<protein>
    <submittedName>
        <fullName evidence="7">SNase-domain-containing protein</fullName>
    </submittedName>
</protein>
<keyword evidence="2" id="KW-0540">Nuclease</keyword>
<comment type="similarity">
    <text evidence="1">Belongs to the LCL3 family.</text>
</comment>
<organism evidence="7 8">
    <name type="scientific">Gonapodya prolifera (strain JEL478)</name>
    <name type="common">Monoblepharis prolifera</name>
    <dbReference type="NCBI Taxonomy" id="1344416"/>
    <lineage>
        <taxon>Eukaryota</taxon>
        <taxon>Fungi</taxon>
        <taxon>Fungi incertae sedis</taxon>
        <taxon>Chytridiomycota</taxon>
        <taxon>Chytridiomycota incertae sedis</taxon>
        <taxon>Monoblepharidomycetes</taxon>
        <taxon>Monoblepharidales</taxon>
        <taxon>Gonapodyaceae</taxon>
        <taxon>Gonapodya</taxon>
    </lineage>
</organism>
<dbReference type="GO" id="GO:0004519">
    <property type="term" value="F:endonuclease activity"/>
    <property type="evidence" value="ECO:0007669"/>
    <property type="project" value="UniProtKB-KW"/>
</dbReference>
<dbReference type="PANTHER" id="PTHR12302">
    <property type="entry name" value="EBNA2 BINDING PROTEIN P100"/>
    <property type="match status" value="1"/>
</dbReference>
<evidence type="ECO:0000256" key="3">
    <source>
        <dbReference type="ARBA" id="ARBA00022759"/>
    </source>
</evidence>
<dbReference type="PANTHER" id="PTHR12302:SF3">
    <property type="entry name" value="SERINE_THREONINE-PROTEIN KINASE 31"/>
    <property type="match status" value="1"/>
</dbReference>
<dbReference type="EMBL" id="KQ965783">
    <property type="protein sequence ID" value="KXS12976.1"/>
    <property type="molecule type" value="Genomic_DNA"/>
</dbReference>
<dbReference type="Proteomes" id="UP000070544">
    <property type="component" value="Unassembled WGS sequence"/>
</dbReference>
<keyword evidence="3" id="KW-0255">Endonuclease</keyword>
<keyword evidence="5" id="KW-0106">Calcium</keyword>
<sequence length="236" mass="25819">MAVLAIGAAGFVAFHGVRRFQNAESITTDAIKRGRVVRGYVTKVADGDTLRIYSTNFFRRKPPANARPLPITETIAVRLASVDAPELPHFGNPGQPLAADARNHLANLVLNKRVVVNPVVSKDRYGRVVGVVWRGPWFWRSDVGLEMVKAGLAAVHHVKSSPTATDRDSALRVAEESAKSAKRGVWMLGDKYIAPSEFRKQHPSSALGALTDDDTSDVTTGKRSFFGWLEGLFSRK</sequence>
<dbReference type="OrthoDB" id="430293at2759"/>
<name>A0A139A846_GONPJ</name>
<evidence type="ECO:0000256" key="2">
    <source>
        <dbReference type="ARBA" id="ARBA00022722"/>
    </source>
</evidence>
<dbReference type="Pfam" id="PF00565">
    <property type="entry name" value="SNase"/>
    <property type="match status" value="1"/>
</dbReference>